<dbReference type="InterPro" id="IPR005913">
    <property type="entry name" value="dTDP_dehydrorham_reduct"/>
</dbReference>
<keyword evidence="2" id="KW-0560">Oxidoreductase</keyword>
<dbReference type="NCBIfam" id="TIGR01214">
    <property type="entry name" value="rmlD"/>
    <property type="match status" value="1"/>
</dbReference>
<dbReference type="EMBL" id="UOFK01000303">
    <property type="protein sequence ID" value="VAW82218.1"/>
    <property type="molecule type" value="Genomic_DNA"/>
</dbReference>
<organism evidence="2">
    <name type="scientific">hydrothermal vent metagenome</name>
    <dbReference type="NCBI Taxonomy" id="652676"/>
    <lineage>
        <taxon>unclassified sequences</taxon>
        <taxon>metagenomes</taxon>
        <taxon>ecological metagenomes</taxon>
    </lineage>
</organism>
<dbReference type="AlphaFoldDB" id="A0A3B0YMT2"/>
<dbReference type="CDD" id="cd05254">
    <property type="entry name" value="dTDP_HR_like_SDR_e"/>
    <property type="match status" value="1"/>
</dbReference>
<dbReference type="Pfam" id="PF04321">
    <property type="entry name" value="RmlD_sub_bind"/>
    <property type="match status" value="1"/>
</dbReference>
<proteinExistence type="predicted"/>
<dbReference type="PANTHER" id="PTHR10491">
    <property type="entry name" value="DTDP-4-DEHYDRORHAMNOSE REDUCTASE"/>
    <property type="match status" value="1"/>
</dbReference>
<gene>
    <name evidence="2" type="ORF">MNBD_GAMMA13-2066</name>
</gene>
<dbReference type="InterPro" id="IPR029903">
    <property type="entry name" value="RmlD-like-bd"/>
</dbReference>
<feature type="domain" description="RmlD-like substrate binding" evidence="1">
    <location>
        <begin position="1"/>
        <end position="285"/>
    </location>
</feature>
<dbReference type="FunFam" id="3.40.50.720:FF:000159">
    <property type="entry name" value="dTDP-4-dehydrorhamnose reductase"/>
    <property type="match status" value="1"/>
</dbReference>
<dbReference type="SUPFAM" id="SSF51735">
    <property type="entry name" value="NAD(P)-binding Rossmann-fold domains"/>
    <property type="match status" value="1"/>
</dbReference>
<dbReference type="Gene3D" id="3.40.50.720">
    <property type="entry name" value="NAD(P)-binding Rossmann-like Domain"/>
    <property type="match status" value="1"/>
</dbReference>
<dbReference type="GO" id="GO:0008831">
    <property type="term" value="F:dTDP-4-dehydrorhamnose reductase activity"/>
    <property type="evidence" value="ECO:0007669"/>
    <property type="project" value="UniProtKB-EC"/>
</dbReference>
<dbReference type="InterPro" id="IPR036291">
    <property type="entry name" value="NAD(P)-bd_dom_sf"/>
</dbReference>
<dbReference type="GO" id="GO:0005829">
    <property type="term" value="C:cytosol"/>
    <property type="evidence" value="ECO:0007669"/>
    <property type="project" value="TreeGrafter"/>
</dbReference>
<dbReference type="Gene3D" id="3.90.25.10">
    <property type="entry name" value="UDP-galactose 4-epimerase, domain 1"/>
    <property type="match status" value="1"/>
</dbReference>
<accession>A0A3B0YMT2</accession>
<evidence type="ECO:0000313" key="2">
    <source>
        <dbReference type="EMBL" id="VAW82218.1"/>
    </source>
</evidence>
<dbReference type="EC" id="1.1.1.133" evidence="2"/>
<dbReference type="GO" id="GO:0019305">
    <property type="term" value="P:dTDP-rhamnose biosynthetic process"/>
    <property type="evidence" value="ECO:0007669"/>
    <property type="project" value="TreeGrafter"/>
</dbReference>
<evidence type="ECO:0000259" key="1">
    <source>
        <dbReference type="Pfam" id="PF04321"/>
    </source>
</evidence>
<dbReference type="PANTHER" id="PTHR10491:SF4">
    <property type="entry name" value="METHIONINE ADENOSYLTRANSFERASE 2 SUBUNIT BETA"/>
    <property type="match status" value="1"/>
</dbReference>
<name>A0A3B0YMT2_9ZZZZ</name>
<reference evidence="2" key="1">
    <citation type="submission" date="2018-06" db="EMBL/GenBank/DDBJ databases">
        <authorList>
            <person name="Zhirakovskaya E."/>
        </authorList>
    </citation>
    <scope>NUCLEOTIDE SEQUENCE</scope>
</reference>
<protein>
    <submittedName>
        <fullName evidence="2">dTDP-4-dehydrorhamnose reductase</fullName>
        <ecNumber evidence="2">1.1.1.133</ecNumber>
    </submittedName>
</protein>
<sequence>MTILVTGANGQLGRELVLALQAGGDPFIAIGRDELDLSRPDTVAAAIADYAADWVINCAAYTHVDKAEEEPELAFIVNRDAARAVAEGVKLGGGHLLHVSTDFIFDGEKSHPYRESDATNPLGVYGRSKLEGEQAVRDILPEAIILRTAWVYGVHGHNFVKTILRLASERSELRVVDDQTGTPSWTGDITRAIQALIKAEATGTYQFTNEGVASWYDFAVEIVAGAKQAGLPIVAETIRPIPTEDFPLPAKRPAYSVMSKVKIRSMLDYQIPHWRDSLQTMLSQLAQGRG</sequence>